<evidence type="ECO:0000313" key="3">
    <source>
        <dbReference type="EMBL" id="QEM06608.1"/>
    </source>
</evidence>
<proteinExistence type="predicted"/>
<accession>A0AAE6JJK1</accession>
<reference evidence="3 5" key="1">
    <citation type="submission" date="2019-08" db="EMBL/GenBank/DDBJ databases">
        <title>Comparative genome analysis confer to the adaptation heavy metal polluted environment.</title>
        <authorList>
            <person name="Li Y."/>
        </authorList>
    </citation>
    <scope>NUCLEOTIDE SEQUENCE [LARGE SCALE GENOMIC DNA]</scope>
    <source>
        <strain evidence="3 5">P2</strain>
    </source>
</reference>
<evidence type="ECO:0000256" key="1">
    <source>
        <dbReference type="SAM" id="Phobius"/>
    </source>
</evidence>
<dbReference type="EMBL" id="CP043451">
    <property type="protein sequence ID" value="QEM06608.1"/>
    <property type="molecule type" value="Genomic_DNA"/>
</dbReference>
<feature type="transmembrane region" description="Helical" evidence="1">
    <location>
        <begin position="12"/>
        <end position="34"/>
    </location>
</feature>
<evidence type="ECO:0000259" key="2">
    <source>
        <dbReference type="Pfam" id="PF01569"/>
    </source>
</evidence>
<evidence type="ECO:0000313" key="4">
    <source>
        <dbReference type="EMBL" id="QTE50859.1"/>
    </source>
</evidence>
<dbReference type="Gene3D" id="1.20.144.10">
    <property type="entry name" value="Phosphatidic acid phosphatase type 2/haloperoxidase"/>
    <property type="match status" value="1"/>
</dbReference>
<keyword evidence="1" id="KW-1133">Transmembrane helix</keyword>
<dbReference type="AlphaFoldDB" id="A0AAE6JJK1"/>
<feature type="transmembrane region" description="Helical" evidence="1">
    <location>
        <begin position="54"/>
        <end position="75"/>
    </location>
</feature>
<dbReference type="SUPFAM" id="SSF48317">
    <property type="entry name" value="Acid phosphatase/Vanadium-dependent haloperoxidase"/>
    <property type="match status" value="1"/>
</dbReference>
<reference evidence="4 6" key="2">
    <citation type="submission" date="2021-03" db="EMBL/GenBank/DDBJ databases">
        <title>Mucilaginibacter strains isolated from gold and copper mining confer multi heavy-metal resistance.</title>
        <authorList>
            <person name="Li Y."/>
        </authorList>
    </citation>
    <scope>NUCLEOTIDE SEQUENCE [LARGE SCALE GENOMIC DNA]</scope>
    <source>
        <strain evidence="4 6">P2-4</strain>
    </source>
</reference>
<keyword evidence="6" id="KW-1185">Reference proteome</keyword>
<name>A0AAE6JJK1_9SPHI</name>
<feature type="transmembrane region" description="Helical" evidence="1">
    <location>
        <begin position="158"/>
        <end position="178"/>
    </location>
</feature>
<dbReference type="EMBL" id="CP071880">
    <property type="protein sequence ID" value="QTE50859.1"/>
    <property type="molecule type" value="Genomic_DNA"/>
</dbReference>
<feature type="transmembrane region" description="Helical" evidence="1">
    <location>
        <begin position="184"/>
        <end position="203"/>
    </location>
</feature>
<protein>
    <submittedName>
        <fullName evidence="3">Phosphatase PAP2 family protein</fullName>
    </submittedName>
</protein>
<dbReference type="Proteomes" id="UP000663940">
    <property type="component" value="Chromosome"/>
</dbReference>
<gene>
    <name evidence="3" type="ORF">DIU31_025010</name>
    <name evidence="4" type="ORF">J3L21_02415</name>
</gene>
<dbReference type="RefSeq" id="WP_112656224.1">
    <property type="nucleotide sequence ID" value="NZ_CP043451.1"/>
</dbReference>
<organism evidence="3 5">
    <name type="scientific">Mucilaginibacter rubeus</name>
    <dbReference type="NCBI Taxonomy" id="2027860"/>
    <lineage>
        <taxon>Bacteria</taxon>
        <taxon>Pseudomonadati</taxon>
        <taxon>Bacteroidota</taxon>
        <taxon>Sphingobacteriia</taxon>
        <taxon>Sphingobacteriales</taxon>
        <taxon>Sphingobacteriaceae</taxon>
        <taxon>Mucilaginibacter</taxon>
    </lineage>
</organism>
<evidence type="ECO:0000313" key="5">
    <source>
        <dbReference type="Proteomes" id="UP000250557"/>
    </source>
</evidence>
<dbReference type="Pfam" id="PF01569">
    <property type="entry name" value="PAP2"/>
    <property type="match status" value="1"/>
</dbReference>
<feature type="transmembrane region" description="Helical" evidence="1">
    <location>
        <begin position="131"/>
        <end position="151"/>
    </location>
</feature>
<evidence type="ECO:0000313" key="6">
    <source>
        <dbReference type="Proteomes" id="UP000663940"/>
    </source>
</evidence>
<keyword evidence="1" id="KW-0472">Membrane</keyword>
<feature type="domain" description="Phosphatidic acid phosphatase type 2/haloperoxidase" evidence="2">
    <location>
        <begin position="130"/>
        <end position="203"/>
    </location>
</feature>
<feature type="transmembrane region" description="Helical" evidence="1">
    <location>
        <begin position="82"/>
        <end position="101"/>
    </location>
</feature>
<dbReference type="CDD" id="cd01610">
    <property type="entry name" value="PAP2_like"/>
    <property type="match status" value="1"/>
</dbReference>
<dbReference type="InterPro" id="IPR036938">
    <property type="entry name" value="PAP2/HPO_sf"/>
</dbReference>
<sequence length="242" mass="27739">MKNKLTTFLCNTGWYLLPFAIFWLSAGLYLKQYGERNSFLLFNAFHRKVFDHPVLWLTEISGGYIIISIFVLIYARSRPAEALFAAILVFVIWYATITVKYNHFADWKNPAVVFGDSSIHVLGSQQVQPELNFPSSQAAVITGLFLFIAWLHRHARAAMILAAITAMVLIYTRIYAGWAFLGDMLSGSILGIFISIPMITWFLPKTQTWYERRNEWWQKMLVAILRAAAICTLLVNLKYAVL</sequence>
<dbReference type="Proteomes" id="UP000250557">
    <property type="component" value="Chromosome"/>
</dbReference>
<keyword evidence="1" id="KW-0812">Transmembrane</keyword>
<dbReference type="InterPro" id="IPR000326">
    <property type="entry name" value="PAP2/HPO"/>
</dbReference>